<dbReference type="Proteomes" id="UP000789342">
    <property type="component" value="Unassembled WGS sequence"/>
</dbReference>
<keyword evidence="3" id="KW-1185">Reference proteome</keyword>
<evidence type="ECO:0000313" key="2">
    <source>
        <dbReference type="EMBL" id="CAG8778834.1"/>
    </source>
</evidence>
<dbReference type="EMBL" id="CAJVPV010051106">
    <property type="protein sequence ID" value="CAG8778834.1"/>
    <property type="molecule type" value="Genomic_DNA"/>
</dbReference>
<accession>A0A9N9JH43</accession>
<feature type="non-terminal residue" evidence="2">
    <location>
        <position position="1"/>
    </location>
</feature>
<dbReference type="AlphaFoldDB" id="A0A9N9JH43"/>
<organism evidence="2 3">
    <name type="scientific">Acaulospora morrowiae</name>
    <dbReference type="NCBI Taxonomy" id="94023"/>
    <lineage>
        <taxon>Eukaryota</taxon>
        <taxon>Fungi</taxon>
        <taxon>Fungi incertae sedis</taxon>
        <taxon>Mucoromycota</taxon>
        <taxon>Glomeromycotina</taxon>
        <taxon>Glomeromycetes</taxon>
        <taxon>Diversisporales</taxon>
        <taxon>Acaulosporaceae</taxon>
        <taxon>Acaulospora</taxon>
    </lineage>
</organism>
<comment type="caution">
    <text evidence="2">The sequence shown here is derived from an EMBL/GenBank/DDBJ whole genome shotgun (WGS) entry which is preliminary data.</text>
</comment>
<proteinExistence type="predicted"/>
<evidence type="ECO:0000313" key="3">
    <source>
        <dbReference type="Proteomes" id="UP000789342"/>
    </source>
</evidence>
<dbReference type="OrthoDB" id="10408221at2759"/>
<feature type="compositionally biased region" description="Low complexity" evidence="1">
    <location>
        <begin position="1"/>
        <end position="21"/>
    </location>
</feature>
<feature type="region of interest" description="Disordered" evidence="1">
    <location>
        <begin position="1"/>
        <end position="74"/>
    </location>
</feature>
<evidence type="ECO:0000256" key="1">
    <source>
        <dbReference type="SAM" id="MobiDB-lite"/>
    </source>
</evidence>
<protein>
    <submittedName>
        <fullName evidence="2">18295_t:CDS:1</fullName>
    </submittedName>
</protein>
<gene>
    <name evidence="2" type="ORF">AMORRO_LOCUS17142</name>
</gene>
<reference evidence="2" key="1">
    <citation type="submission" date="2021-06" db="EMBL/GenBank/DDBJ databases">
        <authorList>
            <person name="Kallberg Y."/>
            <person name="Tangrot J."/>
            <person name="Rosling A."/>
        </authorList>
    </citation>
    <scope>NUCLEOTIDE SEQUENCE</scope>
    <source>
        <strain evidence="2">CL551</strain>
    </source>
</reference>
<feature type="compositionally biased region" description="Polar residues" evidence="1">
    <location>
        <begin position="22"/>
        <end position="35"/>
    </location>
</feature>
<name>A0A9N9JH43_9GLOM</name>
<sequence length="74" mass="8225">SPLKSLKNRLSNSSNARLSTNKQTTSPARPQSSSHGSRHHQLKPRVSNIKNNSQEDDEDDDVPLGLYKTGRLTK</sequence>